<evidence type="ECO:0000256" key="9">
    <source>
        <dbReference type="ARBA" id="ARBA00043995"/>
    </source>
</evidence>
<comment type="catalytic activity">
    <reaction evidence="13">
        <text>an alpha-Kdo-(2-&gt;4)-alpha-Kdo-(2-&gt;6)-lipid A + ADP-L-glycero-beta-D-manno-heptose = an L-alpha-D-Hep-(1-&gt;5)-[alpha-Kdo-(2-&gt;4)]-alpha-Kdo-(2-&gt;6)-lipid A + ADP + H(+)</text>
        <dbReference type="Rhea" id="RHEA:74067"/>
        <dbReference type="ChEBI" id="CHEBI:15378"/>
        <dbReference type="ChEBI" id="CHEBI:61506"/>
        <dbReference type="ChEBI" id="CHEBI:176431"/>
        <dbReference type="ChEBI" id="CHEBI:193068"/>
        <dbReference type="ChEBI" id="CHEBI:456216"/>
        <dbReference type="EC" id="2.4.99.23"/>
    </reaction>
</comment>
<dbReference type="InterPro" id="IPR051199">
    <property type="entry name" value="LPS_LOS_Heptosyltrfase"/>
</dbReference>
<dbReference type="Gene3D" id="3.40.50.2000">
    <property type="entry name" value="Glycogen Phosphorylase B"/>
    <property type="match status" value="2"/>
</dbReference>
<dbReference type="Pfam" id="PF01075">
    <property type="entry name" value="Glyco_transf_9"/>
    <property type="match status" value="1"/>
</dbReference>
<sequence>MKILVVKLSSLGDILHLFPAVSDLRGIFPDAEIHWLVEPAFAELAGWHSAVNKVLTVPLRAHKKLWWKIPVLLSRLRRQLRSENYDIVLDAQGLLKSALLARLAGNVVFGFAAGSAREPLAARLYKKSARVADGLHVIEKNRQLVATIFSAGLTRAADYGLEEFRRKQMNAGLSGALMNFANQPYIVLLHGTTWNSKYWPEASWLELIHLLAQQGWSCLLPWGNEEEHQRAERLQAAGGAYARVLPKLSLADLINVLLHARSFVSVESGVGHIAAALDISGVMLHGPTDPGYSGVLGKACQHITSGIYCSPCFKRNCPRIQNANEIPPCQQEIKAQRVFQKCQEAMTQNHREAAT</sequence>
<dbReference type="GO" id="GO:0005886">
    <property type="term" value="C:plasma membrane"/>
    <property type="evidence" value="ECO:0007669"/>
    <property type="project" value="UniProtKB-SubCell"/>
</dbReference>
<dbReference type="GO" id="GO:0005829">
    <property type="term" value="C:cytosol"/>
    <property type="evidence" value="ECO:0007669"/>
    <property type="project" value="TreeGrafter"/>
</dbReference>
<evidence type="ECO:0000313" key="14">
    <source>
        <dbReference type="EMBL" id="KXS33256.1"/>
    </source>
</evidence>
<dbReference type="PATRIC" id="fig|1796491.3.peg.609"/>
<evidence type="ECO:0000256" key="4">
    <source>
        <dbReference type="ARBA" id="ARBA00022519"/>
    </source>
</evidence>
<reference evidence="14 15" key="1">
    <citation type="submission" date="2016-02" db="EMBL/GenBank/DDBJ databases">
        <authorList>
            <person name="Wen L."/>
            <person name="He K."/>
            <person name="Yang H."/>
        </authorList>
    </citation>
    <scope>NUCLEOTIDE SEQUENCE [LARGE SCALE GENOMIC DNA]</scope>
    <source>
        <strain evidence="14">ShG14-8</strain>
    </source>
</reference>
<evidence type="ECO:0000256" key="1">
    <source>
        <dbReference type="ARBA" id="ARBA00004515"/>
    </source>
</evidence>
<dbReference type="InterPro" id="IPR011908">
    <property type="entry name" value="LipoPS_heptosylTferase-I"/>
</dbReference>
<comment type="similarity">
    <text evidence="9">Belongs to the glycosyltransferase 9 family.</text>
</comment>
<keyword evidence="3" id="KW-1003">Cell membrane</keyword>
<dbReference type="EMBL" id="LSLI01000008">
    <property type="protein sequence ID" value="KXS33256.1"/>
    <property type="molecule type" value="Genomic_DNA"/>
</dbReference>
<keyword evidence="8" id="KW-0472">Membrane</keyword>
<dbReference type="GO" id="GO:0009244">
    <property type="term" value="P:lipopolysaccharide core region biosynthetic process"/>
    <property type="evidence" value="ECO:0007669"/>
    <property type="project" value="InterPro"/>
</dbReference>
<dbReference type="Proteomes" id="UP000070578">
    <property type="component" value="Unassembled WGS sequence"/>
</dbReference>
<keyword evidence="7" id="KW-0448">Lipopolysaccharide biosynthesis</keyword>
<evidence type="ECO:0000256" key="8">
    <source>
        <dbReference type="ARBA" id="ARBA00023136"/>
    </source>
</evidence>
<proteinExistence type="inferred from homology"/>
<evidence type="ECO:0000256" key="2">
    <source>
        <dbReference type="ARBA" id="ARBA00004713"/>
    </source>
</evidence>
<evidence type="ECO:0000256" key="13">
    <source>
        <dbReference type="ARBA" id="ARBA00049201"/>
    </source>
</evidence>
<evidence type="ECO:0000256" key="10">
    <source>
        <dbReference type="ARBA" id="ARBA00044041"/>
    </source>
</evidence>
<evidence type="ECO:0000256" key="6">
    <source>
        <dbReference type="ARBA" id="ARBA00022679"/>
    </source>
</evidence>
<dbReference type="AlphaFoldDB" id="A0A139BW81"/>
<keyword evidence="6 14" id="KW-0808">Transferase</keyword>
<comment type="pathway">
    <text evidence="2">Bacterial outer membrane biogenesis; LPS core biosynthesis.</text>
</comment>
<dbReference type="CDD" id="cd03789">
    <property type="entry name" value="GT9_LPS_heptosyltransferase"/>
    <property type="match status" value="1"/>
</dbReference>
<dbReference type="EC" id="2.4.99.23" evidence="10"/>
<dbReference type="PANTHER" id="PTHR30160:SF19">
    <property type="entry name" value="LIPOPOLYSACCHARIDE HEPTOSYLTRANSFERASE 1"/>
    <property type="match status" value="1"/>
</dbReference>
<dbReference type="NCBIfam" id="TIGR02193">
    <property type="entry name" value="heptsyl_trn_I"/>
    <property type="match status" value="1"/>
</dbReference>
<keyword evidence="4" id="KW-0997">Cell inner membrane</keyword>
<dbReference type="InterPro" id="IPR002201">
    <property type="entry name" value="Glyco_trans_9"/>
</dbReference>
<dbReference type="GO" id="GO:0008713">
    <property type="term" value="F:ADP-heptose-lipopolysaccharide heptosyltransferase activity"/>
    <property type="evidence" value="ECO:0007669"/>
    <property type="project" value="TreeGrafter"/>
</dbReference>
<evidence type="ECO:0000256" key="5">
    <source>
        <dbReference type="ARBA" id="ARBA00022676"/>
    </source>
</evidence>
<evidence type="ECO:0000256" key="3">
    <source>
        <dbReference type="ARBA" id="ARBA00022475"/>
    </source>
</evidence>
<organism evidence="14 15">
    <name type="scientific">Candidatus Gallionella acididurans</name>
    <dbReference type="NCBI Taxonomy" id="1796491"/>
    <lineage>
        <taxon>Bacteria</taxon>
        <taxon>Pseudomonadati</taxon>
        <taxon>Pseudomonadota</taxon>
        <taxon>Betaproteobacteria</taxon>
        <taxon>Nitrosomonadales</taxon>
        <taxon>Gallionellaceae</taxon>
        <taxon>Gallionella</taxon>
    </lineage>
</organism>
<name>A0A139BW81_9PROT</name>
<keyword evidence="5" id="KW-0328">Glycosyltransferase</keyword>
<reference evidence="14 15" key="2">
    <citation type="submission" date="2016-03" db="EMBL/GenBank/DDBJ databases">
        <title>New uncultured bacterium of the family Gallionellaceae from acid mine drainage: description and reconstruction of genome based on metagenomic analysis of microbial community.</title>
        <authorList>
            <person name="Kadnikov V."/>
            <person name="Ivasenko D."/>
            <person name="Beletsky A."/>
            <person name="Mardanov A."/>
            <person name="Danilova E."/>
            <person name="Pimenov N."/>
            <person name="Karnachuk O."/>
            <person name="Ravin N."/>
        </authorList>
    </citation>
    <scope>NUCLEOTIDE SEQUENCE [LARGE SCALE GENOMIC DNA]</scope>
    <source>
        <strain evidence="14">ShG14-8</strain>
    </source>
</reference>
<evidence type="ECO:0000313" key="15">
    <source>
        <dbReference type="Proteomes" id="UP000070578"/>
    </source>
</evidence>
<evidence type="ECO:0000256" key="11">
    <source>
        <dbReference type="ARBA" id="ARBA00044190"/>
    </source>
</evidence>
<comment type="subcellular location">
    <subcellularLocation>
        <location evidence="1">Cell inner membrane</location>
        <topology evidence="1">Peripheral membrane protein</topology>
        <orientation evidence="1">Cytoplasmic side</orientation>
    </subcellularLocation>
</comment>
<evidence type="ECO:0000256" key="7">
    <source>
        <dbReference type="ARBA" id="ARBA00022985"/>
    </source>
</evidence>
<comment type="caution">
    <text evidence="14">The sequence shown here is derived from an EMBL/GenBank/DDBJ whole genome shotgun (WGS) entry which is preliminary data.</text>
</comment>
<accession>A0A139BW81</accession>
<gene>
    <name evidence="14" type="ORF">AWT59_0559</name>
</gene>
<dbReference type="SUPFAM" id="SSF53756">
    <property type="entry name" value="UDP-Glycosyltransferase/glycogen phosphorylase"/>
    <property type="match status" value="1"/>
</dbReference>
<dbReference type="PANTHER" id="PTHR30160">
    <property type="entry name" value="TETRAACYLDISACCHARIDE 4'-KINASE-RELATED"/>
    <property type="match status" value="1"/>
</dbReference>
<protein>
    <recommendedName>
        <fullName evidence="11">Lipopolysaccharide heptosyltransferase 1</fullName>
        <ecNumber evidence="10">2.4.99.23</ecNumber>
    </recommendedName>
    <alternativeName>
        <fullName evidence="12">ADP-heptose:lipopolysaccharide heptosyltransferase I</fullName>
    </alternativeName>
</protein>
<evidence type="ECO:0000256" key="12">
    <source>
        <dbReference type="ARBA" id="ARBA00044330"/>
    </source>
</evidence>